<accession>A0A450WDI3</accession>
<gene>
    <name evidence="1" type="ORF">BECKLPF1236A_GA0070988_101204</name>
    <name evidence="2" type="ORF">BECKLPF1236C_GA0070990_101254</name>
</gene>
<organism evidence="1">
    <name type="scientific">Candidatus Kentrum sp. LPFa</name>
    <dbReference type="NCBI Taxonomy" id="2126335"/>
    <lineage>
        <taxon>Bacteria</taxon>
        <taxon>Pseudomonadati</taxon>
        <taxon>Pseudomonadota</taxon>
        <taxon>Gammaproteobacteria</taxon>
        <taxon>Candidatus Kentrum</taxon>
    </lineage>
</organism>
<reference evidence="1" key="1">
    <citation type="submission" date="2019-02" db="EMBL/GenBank/DDBJ databases">
        <authorList>
            <person name="Gruber-Vodicka R. H."/>
            <person name="Seah K. B. B."/>
        </authorList>
    </citation>
    <scope>NUCLEOTIDE SEQUENCE</scope>
    <source>
        <strain evidence="1">BECK_S312</strain>
        <strain evidence="2">BECK_S426</strain>
    </source>
</reference>
<proteinExistence type="predicted"/>
<dbReference type="EMBL" id="CAADFM010000120">
    <property type="protein sequence ID" value="VFK15082.1"/>
    <property type="molecule type" value="Genomic_DNA"/>
</dbReference>
<sequence>MGSATQLAGILKGGVDEIKEWMPLIGDLAAASGSTIQESTDQVSRMLSAGAGVADLFRDRGILAMLGFQSGVSYSATETRKRLMAEWKKTDSQFRGATDKLARTWDGLMSMFGDKWFAFRNTVMDAGVFEEMKTRARGVLDELNTLEADGTLQKWAESTAEYAMMGARHVDDFALALMGLYAARRVGPMLQATTARMLAFRAQTQAVNYLLPTTAASVRRVTFSLRAMTSATNFARGALAALGGPAY</sequence>
<evidence type="ECO:0000313" key="1">
    <source>
        <dbReference type="EMBL" id="VFK15082.1"/>
    </source>
</evidence>
<evidence type="ECO:0000313" key="2">
    <source>
        <dbReference type="EMBL" id="VFK30982.1"/>
    </source>
</evidence>
<name>A0A450WDI3_9GAMM</name>
<dbReference type="EMBL" id="CAADFP010000125">
    <property type="protein sequence ID" value="VFK30982.1"/>
    <property type="molecule type" value="Genomic_DNA"/>
</dbReference>
<dbReference type="AlphaFoldDB" id="A0A450WDI3"/>
<protein>
    <recommendedName>
        <fullName evidence="3">Prophage tail length tape measure protein</fullName>
    </recommendedName>
</protein>
<evidence type="ECO:0008006" key="3">
    <source>
        <dbReference type="Google" id="ProtNLM"/>
    </source>
</evidence>